<keyword evidence="5" id="KW-0378">Hydrolase</keyword>
<sequence length="851" mass="88599">MPQQHRTATGVLGGFLGFLGLSVAAGVLVTATITPALAVTGMATNSTINIFDGIPDYLGLDELAQKSSIYATDSAGTPQLLASFYQQNRIEVGWDQINQFVKDAAVSAEDPRFYEHGGVDLTGTIRAVAISATGRDLQGGSSITQQYVKNVLVQKAEAITDEAKMKAAYEEATKATPERKLKEMRMAIGLEKRYGKQDILRGYLNIAGFGGRTYGIEAAANYYFATSAANLTLEQAAALMAIVNNPETLRLDRPESETNGAANGYALTLERRNYVLDQMIKESKITQAQYDAAIVTAITPTINPASTGCQTAVNVSPGAGFFCDYVTRVFQNNPIFGATEDERWAAFNRGGYSVFTTLDLDLQAAAQNAVDEYIPKVSEQLDIGAVGVTVQPGTGRILAMAQNKDYSNDPDVLATGANFSAVNYNTDEEYGGSTGFQPGSTYKTFTLAEWLKEGHGLNEGVDGRKRSPWGTFKDSCADGGTVYAGSDWNPGNDEGGNGGQYTAAQSTKASINTGFIAMAKQLDLCGIRKTAEAMGVHRADGTPLVQTPATVLGTNEIAPLSMATAFASFAAGGITCDPIAIDRVVKPDGTEIPVPAANCRQGLETNVAATANVALQSTFSGGGTAVSSRIGDGIPLIGKTGTTDNNEATWMSGASTKAATVVGVFNASGHVNLRRTYFSGTQVAVLRHEIWPKIMAVANAKFGGDAFGEADPSLINGQSVQVPDVAGKTIEEAQKLLEDAGFGFANGGAGDSALPAGQAASTNPSGTVPKGSIVTVYTSNGLLATVPDVSGAATYDEAKAALQGAGFANVGQKCVVDPAATTPKVTGVDPPAGTAARKDGKVTVTVSKTSC</sequence>
<dbReference type="Pfam" id="PF00912">
    <property type="entry name" value="Transgly"/>
    <property type="match status" value="1"/>
</dbReference>
<evidence type="ECO:0000259" key="9">
    <source>
        <dbReference type="PROSITE" id="PS51178"/>
    </source>
</evidence>
<evidence type="ECO:0000256" key="4">
    <source>
        <dbReference type="ARBA" id="ARBA00022679"/>
    </source>
</evidence>
<keyword evidence="1 10" id="KW-0121">Carboxypeptidase</keyword>
<evidence type="ECO:0000256" key="5">
    <source>
        <dbReference type="ARBA" id="ARBA00022801"/>
    </source>
</evidence>
<dbReference type="SUPFAM" id="SSF53955">
    <property type="entry name" value="Lysozyme-like"/>
    <property type="match status" value="1"/>
</dbReference>
<evidence type="ECO:0000256" key="6">
    <source>
        <dbReference type="ARBA" id="ARBA00023268"/>
    </source>
</evidence>
<dbReference type="Pfam" id="PF03793">
    <property type="entry name" value="PASTA"/>
    <property type="match status" value="2"/>
</dbReference>
<dbReference type="InterPro" id="IPR012338">
    <property type="entry name" value="Beta-lactam/transpept-like"/>
</dbReference>
<name>A0ABY1RGZ6_9MICO</name>
<keyword evidence="3" id="KW-0328">Glycosyltransferase</keyword>
<dbReference type="Gene3D" id="3.30.10.20">
    <property type="match status" value="2"/>
</dbReference>
<dbReference type="InterPro" id="IPR050396">
    <property type="entry name" value="Glycosyltr_51/Transpeptidase"/>
</dbReference>
<keyword evidence="4" id="KW-0808">Transferase</keyword>
<dbReference type="InterPro" id="IPR001460">
    <property type="entry name" value="PCN-bd_Tpept"/>
</dbReference>
<organism evidence="10 11">
    <name type="scientific">Plantibacter elymi</name>
    <name type="common">nom. nud.</name>
    <dbReference type="NCBI Taxonomy" id="199708"/>
    <lineage>
        <taxon>Bacteria</taxon>
        <taxon>Bacillati</taxon>
        <taxon>Actinomycetota</taxon>
        <taxon>Actinomycetes</taxon>
        <taxon>Micrococcales</taxon>
        <taxon>Microbacteriaceae</taxon>
        <taxon>Plantibacter</taxon>
    </lineage>
</organism>
<dbReference type="InterPro" id="IPR001264">
    <property type="entry name" value="Glyco_trans_51"/>
</dbReference>
<comment type="caution">
    <text evidence="10">The sequence shown here is derived from an EMBL/GenBank/DDBJ whole genome shotgun (WGS) entry which is preliminary data.</text>
</comment>
<reference evidence="10 11" key="1">
    <citation type="submission" date="2017-04" db="EMBL/GenBank/DDBJ databases">
        <authorList>
            <person name="Varghese N."/>
            <person name="Submissions S."/>
        </authorList>
    </citation>
    <scope>NUCLEOTIDE SEQUENCE [LARGE SCALE GENOMIC DNA]</scope>
    <source>
        <strain evidence="10 11">VKM Ac-1784</strain>
    </source>
</reference>
<feature type="domain" description="PASTA" evidence="9">
    <location>
        <begin position="778"/>
        <end position="848"/>
    </location>
</feature>
<dbReference type="Gene3D" id="1.10.3810.10">
    <property type="entry name" value="Biosynthetic peptidoglycan transglycosylase-like"/>
    <property type="match status" value="1"/>
</dbReference>
<evidence type="ECO:0000256" key="3">
    <source>
        <dbReference type="ARBA" id="ARBA00022676"/>
    </source>
</evidence>
<evidence type="ECO:0000313" key="10">
    <source>
        <dbReference type="EMBL" id="SMQ74101.1"/>
    </source>
</evidence>
<accession>A0ABY1RGZ6</accession>
<dbReference type="SMART" id="SM00740">
    <property type="entry name" value="PASTA"/>
    <property type="match status" value="2"/>
</dbReference>
<dbReference type="Pfam" id="PF00905">
    <property type="entry name" value="Transpeptidase"/>
    <property type="match status" value="1"/>
</dbReference>
<dbReference type="SUPFAM" id="SSF56601">
    <property type="entry name" value="beta-lactamase/transpeptidase-like"/>
    <property type="match status" value="1"/>
</dbReference>
<keyword evidence="6" id="KW-0511">Multifunctional enzyme</keyword>
<dbReference type="InterPro" id="IPR036950">
    <property type="entry name" value="PBP_transglycosylase"/>
</dbReference>
<dbReference type="EMBL" id="FXWJ01000005">
    <property type="protein sequence ID" value="SMQ74101.1"/>
    <property type="molecule type" value="Genomic_DNA"/>
</dbReference>
<dbReference type="PROSITE" id="PS51178">
    <property type="entry name" value="PASTA"/>
    <property type="match status" value="1"/>
</dbReference>
<dbReference type="InterPro" id="IPR023346">
    <property type="entry name" value="Lysozyme-like_dom_sf"/>
</dbReference>
<evidence type="ECO:0000313" key="11">
    <source>
        <dbReference type="Proteomes" id="UP000194464"/>
    </source>
</evidence>
<dbReference type="CDD" id="cd06577">
    <property type="entry name" value="PASTA_pknB"/>
    <property type="match status" value="2"/>
</dbReference>
<dbReference type="Gene3D" id="3.40.710.10">
    <property type="entry name" value="DD-peptidase/beta-lactamase superfamily"/>
    <property type="match status" value="1"/>
</dbReference>
<keyword evidence="11" id="KW-1185">Reference proteome</keyword>
<comment type="catalytic activity">
    <reaction evidence="7">
        <text>Preferential cleavage: (Ac)2-L-Lys-D-Ala-|-D-Ala. Also transpeptidation of peptidyl-alanyl moieties that are N-acyl substituents of D-alanine.</text>
        <dbReference type="EC" id="3.4.16.4"/>
    </reaction>
</comment>
<dbReference type="PANTHER" id="PTHR32282">
    <property type="entry name" value="BINDING PROTEIN TRANSPEPTIDASE, PUTATIVE-RELATED"/>
    <property type="match status" value="1"/>
</dbReference>
<dbReference type="PANTHER" id="PTHR32282:SF33">
    <property type="entry name" value="PEPTIDOGLYCAN GLYCOSYLTRANSFERASE"/>
    <property type="match status" value="1"/>
</dbReference>
<evidence type="ECO:0000256" key="2">
    <source>
        <dbReference type="ARBA" id="ARBA00022670"/>
    </source>
</evidence>
<evidence type="ECO:0000256" key="8">
    <source>
        <dbReference type="ARBA" id="ARBA00049902"/>
    </source>
</evidence>
<dbReference type="RefSeq" id="WP_086475075.1">
    <property type="nucleotide sequence ID" value="NZ_FXWJ01000005.1"/>
</dbReference>
<evidence type="ECO:0000256" key="1">
    <source>
        <dbReference type="ARBA" id="ARBA00022645"/>
    </source>
</evidence>
<keyword evidence="2" id="KW-0645">Protease</keyword>
<dbReference type="InterPro" id="IPR005543">
    <property type="entry name" value="PASTA_dom"/>
</dbReference>
<gene>
    <name evidence="10" type="ORF">SAMN06295909_3522</name>
</gene>
<evidence type="ECO:0000256" key="7">
    <source>
        <dbReference type="ARBA" id="ARBA00034000"/>
    </source>
</evidence>
<protein>
    <submittedName>
        <fullName evidence="10">Membrane carboxypeptidase (Penicillin-binding protein)</fullName>
    </submittedName>
</protein>
<dbReference type="GO" id="GO:0004180">
    <property type="term" value="F:carboxypeptidase activity"/>
    <property type="evidence" value="ECO:0007669"/>
    <property type="project" value="UniProtKB-KW"/>
</dbReference>
<proteinExistence type="predicted"/>
<comment type="catalytic activity">
    <reaction evidence="8">
        <text>[GlcNAc-(1-&gt;4)-Mur2Ac(oyl-L-Ala-gamma-D-Glu-L-Lys-D-Ala-D-Ala)](n)-di-trans,octa-cis-undecaprenyl diphosphate + beta-D-GlcNAc-(1-&gt;4)-Mur2Ac(oyl-L-Ala-gamma-D-Glu-L-Lys-D-Ala-D-Ala)-di-trans,octa-cis-undecaprenyl diphosphate = [GlcNAc-(1-&gt;4)-Mur2Ac(oyl-L-Ala-gamma-D-Glu-L-Lys-D-Ala-D-Ala)](n+1)-di-trans,octa-cis-undecaprenyl diphosphate + di-trans,octa-cis-undecaprenyl diphosphate + H(+)</text>
        <dbReference type="Rhea" id="RHEA:23708"/>
        <dbReference type="Rhea" id="RHEA-COMP:9602"/>
        <dbReference type="Rhea" id="RHEA-COMP:9603"/>
        <dbReference type="ChEBI" id="CHEBI:15378"/>
        <dbReference type="ChEBI" id="CHEBI:58405"/>
        <dbReference type="ChEBI" id="CHEBI:60033"/>
        <dbReference type="ChEBI" id="CHEBI:78435"/>
        <dbReference type="EC" id="2.4.99.28"/>
    </reaction>
</comment>
<dbReference type="Proteomes" id="UP000194464">
    <property type="component" value="Unassembled WGS sequence"/>
</dbReference>